<dbReference type="GO" id="GO:0016787">
    <property type="term" value="F:hydrolase activity"/>
    <property type="evidence" value="ECO:0007669"/>
    <property type="project" value="InterPro"/>
</dbReference>
<dbReference type="InterPro" id="IPR029052">
    <property type="entry name" value="Metallo-depent_PP-like"/>
</dbReference>
<dbReference type="Pfam" id="PF00149">
    <property type="entry name" value="Metallophos"/>
    <property type="match status" value="1"/>
</dbReference>
<organism evidence="2 3">
    <name type="scientific">Arachnia propionica</name>
    <dbReference type="NCBI Taxonomy" id="1750"/>
    <lineage>
        <taxon>Bacteria</taxon>
        <taxon>Bacillati</taxon>
        <taxon>Actinomycetota</taxon>
        <taxon>Actinomycetes</taxon>
        <taxon>Propionibacteriales</taxon>
        <taxon>Propionibacteriaceae</taxon>
        <taxon>Arachnia</taxon>
    </lineage>
</organism>
<evidence type="ECO:0000313" key="2">
    <source>
        <dbReference type="EMBL" id="VEH69524.1"/>
    </source>
</evidence>
<dbReference type="Proteomes" id="UP000273044">
    <property type="component" value="Chromosome"/>
</dbReference>
<protein>
    <submittedName>
        <fullName evidence="2">Calcineurin-like phosphoesterase superfamily domain</fullName>
    </submittedName>
</protein>
<gene>
    <name evidence="2" type="ORF">NCTC12967_00794</name>
</gene>
<dbReference type="EMBL" id="LR134406">
    <property type="protein sequence ID" value="VEH69524.1"/>
    <property type="molecule type" value="Genomic_DNA"/>
</dbReference>
<dbReference type="InterPro" id="IPR004843">
    <property type="entry name" value="Calcineurin-like_PHP"/>
</dbReference>
<sequence>MRVAVFADIHGKFLLPFKLVHLYQQETGNRIDHILQCGDMGAFPDLAVMDRATLRHARRDRDELGFHDDFLRVKPGIARFLDELDVDMTCVRGNHEDHDFLDGLERETDEPRFPIDAYHRVFVCRTGAKQVFRVGKDVLTFIGVGRIADPKGRTHQRFIQDYERKALQKLHGTREDFDLLISHDKESENVRGYGMPELRELLDRVLFRYHFYGHTGEPHARGLASNGITESVKVRELEFNAQGTLDPGCMIVLEKHGAELDLEVVDQHLTNRITRHNWKIPDSRG</sequence>
<dbReference type="AlphaFoldDB" id="A0A3S4W5Y1"/>
<reference evidence="2 3" key="1">
    <citation type="submission" date="2018-12" db="EMBL/GenBank/DDBJ databases">
        <authorList>
            <consortium name="Pathogen Informatics"/>
        </authorList>
    </citation>
    <scope>NUCLEOTIDE SEQUENCE [LARGE SCALE GENOMIC DNA]</scope>
    <source>
        <strain evidence="2 3">NCTC12967</strain>
    </source>
</reference>
<keyword evidence="3" id="KW-1185">Reference proteome</keyword>
<dbReference type="SUPFAM" id="SSF56300">
    <property type="entry name" value="Metallo-dependent phosphatases"/>
    <property type="match status" value="1"/>
</dbReference>
<evidence type="ECO:0000259" key="1">
    <source>
        <dbReference type="Pfam" id="PF00149"/>
    </source>
</evidence>
<accession>A0A3S4W5Y1</accession>
<name>A0A3S4W5Y1_9ACTN</name>
<dbReference type="RefSeq" id="WP_061787825.1">
    <property type="nucleotide sequence ID" value="NZ_LR134406.1"/>
</dbReference>
<dbReference type="Gene3D" id="3.60.21.10">
    <property type="match status" value="1"/>
</dbReference>
<feature type="domain" description="Calcineurin-like phosphoesterase" evidence="1">
    <location>
        <begin position="1"/>
        <end position="216"/>
    </location>
</feature>
<dbReference type="GeneID" id="64406277"/>
<evidence type="ECO:0000313" key="3">
    <source>
        <dbReference type="Proteomes" id="UP000273044"/>
    </source>
</evidence>
<proteinExistence type="predicted"/>